<name>A0A428NQS4_9HYPO</name>
<dbReference type="OrthoDB" id="1069523at2759"/>
<evidence type="ECO:0000313" key="7">
    <source>
        <dbReference type="Proteomes" id="UP000288168"/>
    </source>
</evidence>
<protein>
    <recommendedName>
        <fullName evidence="8">Lignostilbene dioxygenase</fullName>
    </recommendedName>
</protein>
<feature type="binding site" evidence="5">
    <location>
        <position position="215"/>
    </location>
    <ligand>
        <name>Fe cation</name>
        <dbReference type="ChEBI" id="CHEBI:24875"/>
        <note>catalytic</note>
    </ligand>
</feature>
<dbReference type="EMBL" id="NKCI01000337">
    <property type="protein sequence ID" value="RSL43082.1"/>
    <property type="molecule type" value="Genomic_DNA"/>
</dbReference>
<comment type="similarity">
    <text evidence="1">Belongs to the carotenoid oxygenase family.</text>
</comment>
<organism evidence="6 7">
    <name type="scientific">Fusarium duplospermum</name>
    <dbReference type="NCBI Taxonomy" id="1325734"/>
    <lineage>
        <taxon>Eukaryota</taxon>
        <taxon>Fungi</taxon>
        <taxon>Dikarya</taxon>
        <taxon>Ascomycota</taxon>
        <taxon>Pezizomycotina</taxon>
        <taxon>Sordariomycetes</taxon>
        <taxon>Hypocreomycetidae</taxon>
        <taxon>Hypocreales</taxon>
        <taxon>Nectriaceae</taxon>
        <taxon>Fusarium</taxon>
        <taxon>Fusarium solani species complex</taxon>
    </lineage>
</organism>
<dbReference type="PANTHER" id="PTHR10543:SF89">
    <property type="entry name" value="CAROTENOID 9,10(9',10')-CLEAVAGE DIOXYGENASE 1"/>
    <property type="match status" value="1"/>
</dbReference>
<evidence type="ECO:0000256" key="5">
    <source>
        <dbReference type="PIRSR" id="PIRSR604294-1"/>
    </source>
</evidence>
<gene>
    <name evidence="6" type="ORF">CEP54_015232</name>
</gene>
<accession>A0A428NQS4</accession>
<dbReference type="STRING" id="1325734.A0A428NQS4"/>
<evidence type="ECO:0000256" key="4">
    <source>
        <dbReference type="ARBA" id="ARBA00023004"/>
    </source>
</evidence>
<sequence length="264" mass="29097">MDPDTLDTIGIYDFEGQLTSRTFTAHPKFDFATGEMMGYGLEAKGLNSNDLVYYRFNKEGKKVDECWGRHLTAPPQEKFVRFKINPKSPSDEMELPVVLSDIPGEMARNDDRYQTNPYTHAYAATPGDMGFGGILHVNHATGLSKVWRAGDGVGVGEPCFVPRSPDAPEGDGYLVVCVRDGKTTLAHLAILDTEDITRGPVGVIELPFRLREGVHGSWVNASDRKDRQPLVDYSGVTPEILAEFGTGAPKPYDKLPDVPVKIIR</sequence>
<dbReference type="AlphaFoldDB" id="A0A428NQS4"/>
<comment type="cofactor">
    <cofactor evidence="5">
        <name>Fe(2+)</name>
        <dbReference type="ChEBI" id="CHEBI:29033"/>
    </cofactor>
    <text evidence="5">Binds 1 Fe(2+) ion per subunit.</text>
</comment>
<evidence type="ECO:0000256" key="1">
    <source>
        <dbReference type="ARBA" id="ARBA00006787"/>
    </source>
</evidence>
<dbReference type="GO" id="GO:0010436">
    <property type="term" value="F:carotenoid dioxygenase activity"/>
    <property type="evidence" value="ECO:0007669"/>
    <property type="project" value="TreeGrafter"/>
</dbReference>
<evidence type="ECO:0000256" key="2">
    <source>
        <dbReference type="ARBA" id="ARBA00022723"/>
    </source>
</evidence>
<dbReference type="Pfam" id="PF03055">
    <property type="entry name" value="RPE65"/>
    <property type="match status" value="2"/>
</dbReference>
<keyword evidence="3" id="KW-0560">Oxidoreductase</keyword>
<keyword evidence="2 5" id="KW-0479">Metal-binding</keyword>
<proteinExistence type="inferred from homology"/>
<dbReference type="PANTHER" id="PTHR10543">
    <property type="entry name" value="BETA-CAROTENE DIOXYGENASE"/>
    <property type="match status" value="1"/>
</dbReference>
<keyword evidence="7" id="KW-1185">Reference proteome</keyword>
<evidence type="ECO:0000256" key="3">
    <source>
        <dbReference type="ARBA" id="ARBA00023002"/>
    </source>
</evidence>
<dbReference type="GO" id="GO:0016121">
    <property type="term" value="P:carotene catabolic process"/>
    <property type="evidence" value="ECO:0007669"/>
    <property type="project" value="TreeGrafter"/>
</dbReference>
<keyword evidence="4 5" id="KW-0408">Iron</keyword>
<dbReference type="Proteomes" id="UP000288168">
    <property type="component" value="Unassembled WGS sequence"/>
</dbReference>
<evidence type="ECO:0008006" key="8">
    <source>
        <dbReference type="Google" id="ProtNLM"/>
    </source>
</evidence>
<evidence type="ECO:0000313" key="6">
    <source>
        <dbReference type="EMBL" id="RSL43082.1"/>
    </source>
</evidence>
<dbReference type="GO" id="GO:0046872">
    <property type="term" value="F:metal ion binding"/>
    <property type="evidence" value="ECO:0007669"/>
    <property type="project" value="UniProtKB-KW"/>
</dbReference>
<dbReference type="InterPro" id="IPR004294">
    <property type="entry name" value="Carotenoid_Oase"/>
</dbReference>
<comment type="caution">
    <text evidence="6">The sequence shown here is derived from an EMBL/GenBank/DDBJ whole genome shotgun (WGS) entry which is preliminary data.</text>
</comment>
<reference evidence="6 7" key="1">
    <citation type="submission" date="2017-06" db="EMBL/GenBank/DDBJ databases">
        <title>Comparative genomic analysis of Ambrosia Fusariam Clade fungi.</title>
        <authorList>
            <person name="Stajich J.E."/>
            <person name="Carrillo J."/>
            <person name="Kijimoto T."/>
            <person name="Eskalen A."/>
            <person name="O'Donnell K."/>
            <person name="Kasson M."/>
        </authorList>
    </citation>
    <scope>NUCLEOTIDE SEQUENCE [LARGE SCALE GENOMIC DNA]</scope>
    <source>
        <strain evidence="6 7">NRRL62584</strain>
    </source>
</reference>